<dbReference type="GO" id="GO:0046872">
    <property type="term" value="F:metal ion binding"/>
    <property type="evidence" value="ECO:0007669"/>
    <property type="project" value="UniProtKB-KW"/>
</dbReference>
<dbReference type="Proteomes" id="UP000005868">
    <property type="component" value="Chromosome"/>
</dbReference>
<evidence type="ECO:0000256" key="2">
    <source>
        <dbReference type="ARBA" id="ARBA00022485"/>
    </source>
</evidence>
<protein>
    <submittedName>
        <fullName evidence="8">Radical SAM domain protein</fullName>
    </submittedName>
</protein>
<dbReference type="SUPFAM" id="SSF102114">
    <property type="entry name" value="Radical SAM enzymes"/>
    <property type="match status" value="1"/>
</dbReference>
<keyword evidence="5" id="KW-0408">Iron</keyword>
<dbReference type="GO" id="GO:0051539">
    <property type="term" value="F:4 iron, 4 sulfur cluster binding"/>
    <property type="evidence" value="ECO:0007669"/>
    <property type="project" value="UniProtKB-KW"/>
</dbReference>
<dbReference type="InterPro" id="IPR006638">
    <property type="entry name" value="Elp3/MiaA/NifB-like_rSAM"/>
</dbReference>
<accession>G7V5A3</accession>
<dbReference type="EMBL" id="CP003096">
    <property type="protein sequence ID" value="AER66886.1"/>
    <property type="molecule type" value="Genomic_DNA"/>
</dbReference>
<evidence type="ECO:0000256" key="4">
    <source>
        <dbReference type="ARBA" id="ARBA00022723"/>
    </source>
</evidence>
<reference evidence="8 9" key="2">
    <citation type="journal article" date="2012" name="Stand. Genomic Sci.">
        <title>Genome sequence of the moderately thermophilic, amino-acid-degrading and sulfur-reducing bacterium Thermovirga lienii type strain (Cas60314(T)).</title>
        <authorList>
            <person name="Goker M."/>
            <person name="Saunders E."/>
            <person name="Lapidus A."/>
            <person name="Nolan M."/>
            <person name="Lucas S."/>
            <person name="Hammon N."/>
            <person name="Deshpande S."/>
            <person name="Cheng J.F."/>
            <person name="Han C."/>
            <person name="Tapia R."/>
            <person name="Goodwin L.A."/>
            <person name="Pitluck S."/>
            <person name="Liolios K."/>
            <person name="Mavromatis K."/>
            <person name="Pagani I."/>
            <person name="Ivanova N."/>
            <person name="Mikhailova N."/>
            <person name="Pati A."/>
            <person name="Chen A."/>
            <person name="Palaniappan K."/>
            <person name="Land M."/>
            <person name="Chang Y.J."/>
            <person name="Jeffries C.D."/>
            <person name="Brambilla E.M."/>
            <person name="Rohde M."/>
            <person name="Spring S."/>
            <person name="Detter J.C."/>
            <person name="Woyke T."/>
            <person name="Bristow J."/>
            <person name="Eisen J.A."/>
            <person name="Markowitz V."/>
            <person name="Hugenholtz P."/>
            <person name="Kyrpides N.C."/>
            <person name="Klenk H.P."/>
        </authorList>
    </citation>
    <scope>NUCLEOTIDE SEQUENCE [LARGE SCALE GENOMIC DNA]</scope>
    <source>
        <strain evidence="9">ATCC BAA-1197 / DSM 17291 / Cas60314</strain>
    </source>
</reference>
<dbReference type="InterPro" id="IPR007197">
    <property type="entry name" value="rSAM"/>
</dbReference>
<dbReference type="InterPro" id="IPR058240">
    <property type="entry name" value="rSAM_sf"/>
</dbReference>
<dbReference type="GO" id="GO:0003824">
    <property type="term" value="F:catalytic activity"/>
    <property type="evidence" value="ECO:0007669"/>
    <property type="project" value="InterPro"/>
</dbReference>
<dbReference type="InterPro" id="IPR039661">
    <property type="entry name" value="ELP3"/>
</dbReference>
<keyword evidence="3" id="KW-0949">S-adenosyl-L-methionine</keyword>
<dbReference type="InterPro" id="IPR005911">
    <property type="entry name" value="YhcC-like"/>
</dbReference>
<evidence type="ECO:0000256" key="5">
    <source>
        <dbReference type="ARBA" id="ARBA00023004"/>
    </source>
</evidence>
<organism evidence="8 9">
    <name type="scientific">Thermovirga lienii (strain ATCC BAA-1197 / DSM 17291 / Cas60314)</name>
    <dbReference type="NCBI Taxonomy" id="580340"/>
    <lineage>
        <taxon>Bacteria</taxon>
        <taxon>Thermotogati</taxon>
        <taxon>Synergistota</taxon>
        <taxon>Synergistia</taxon>
        <taxon>Synergistales</taxon>
        <taxon>Thermovirgaceae</taxon>
        <taxon>Thermovirga</taxon>
    </lineage>
</organism>
<proteinExistence type="predicted"/>
<dbReference type="SFLD" id="SFLDS00029">
    <property type="entry name" value="Radical_SAM"/>
    <property type="match status" value="1"/>
</dbReference>
<dbReference type="KEGG" id="tli:Tlie_1154"/>
<name>G7V5A3_THELD</name>
<dbReference type="NCBIfam" id="TIGR01212">
    <property type="entry name" value="TIGR01212 family radical SAM protein"/>
    <property type="match status" value="1"/>
</dbReference>
<dbReference type="SMART" id="SM00729">
    <property type="entry name" value="Elp3"/>
    <property type="match status" value="1"/>
</dbReference>
<evidence type="ECO:0000313" key="9">
    <source>
        <dbReference type="Proteomes" id="UP000005868"/>
    </source>
</evidence>
<reference evidence="9" key="1">
    <citation type="submission" date="2011-10" db="EMBL/GenBank/DDBJ databases">
        <title>The complete genome of chromosome of Thermovirga lienii DSM 17291.</title>
        <authorList>
            <consortium name="US DOE Joint Genome Institute (JGI-PGF)"/>
            <person name="Lucas S."/>
            <person name="Copeland A."/>
            <person name="Lapidus A."/>
            <person name="Glavina del Rio T."/>
            <person name="Dalin E."/>
            <person name="Tice H."/>
            <person name="Bruce D."/>
            <person name="Goodwin L."/>
            <person name="Pitluck S."/>
            <person name="Peters L."/>
            <person name="Mikhailova N."/>
            <person name="Saunders E."/>
            <person name="Kyrpides N."/>
            <person name="Mavromatis K."/>
            <person name="Ivanova N."/>
            <person name="Last F.I."/>
            <person name="Brettin T."/>
            <person name="Detter J.C."/>
            <person name="Han C."/>
            <person name="Larimer F."/>
            <person name="Land M."/>
            <person name="Hauser L."/>
            <person name="Markowitz V."/>
            <person name="Cheng J.-F."/>
            <person name="Hugenholtz P."/>
            <person name="Woyke T."/>
            <person name="Wu D."/>
            <person name="Spring S."/>
            <person name="Schroeder M."/>
            <person name="Brambilla E.-M."/>
            <person name="Klenk H.-P."/>
            <person name="Eisen J.A."/>
        </authorList>
    </citation>
    <scope>NUCLEOTIDE SEQUENCE [LARGE SCALE GENOMIC DNA]</scope>
    <source>
        <strain evidence="9">ATCC BAA-1197 / DSM 17291 / Cas60314</strain>
    </source>
</reference>
<keyword evidence="2" id="KW-0004">4Fe-4S</keyword>
<dbReference type="Gene3D" id="3.80.30.20">
    <property type="entry name" value="tm_1862 like domain"/>
    <property type="match status" value="1"/>
</dbReference>
<gene>
    <name evidence="8" type="ordered locus">Tlie_1154</name>
</gene>
<keyword evidence="4" id="KW-0479">Metal-binding</keyword>
<dbReference type="InterPro" id="IPR023404">
    <property type="entry name" value="rSAM_horseshoe"/>
</dbReference>
<evidence type="ECO:0000313" key="8">
    <source>
        <dbReference type="EMBL" id="AER66886.1"/>
    </source>
</evidence>
<evidence type="ECO:0000256" key="3">
    <source>
        <dbReference type="ARBA" id="ARBA00022691"/>
    </source>
</evidence>
<dbReference type="Pfam" id="PF16199">
    <property type="entry name" value="Radical_SAM_C"/>
    <property type="match status" value="1"/>
</dbReference>
<feature type="domain" description="Radical SAM core" evidence="7">
    <location>
        <begin position="16"/>
        <end position="271"/>
    </location>
</feature>
<dbReference type="AlphaFoldDB" id="G7V5A3"/>
<keyword evidence="6" id="KW-0411">Iron-sulfur</keyword>
<keyword evidence="9" id="KW-1185">Reference proteome</keyword>
<sequence>MEKELFRSWSKVLKERWGKRVQKISLDVGAGCPHREGLEAGGCIFCDYLGGGSGASLRGETLQEQIEKGFKVLAKRYKTDMAILYFQSYSSTNMPLDKLKDAILFAIETGMKLGQVKGLSVGARPDQIPKDFLDFLASLEGPDMGIWLELGIQTIDPSGLEWLNRGHGFEAIKRSLDLIRTYEQIQLCAHLIAGIPGENPKQLAISAKWLCENGAKGLKFHPLHVLKNTPLERLYVNQAYHPLSMEEYIRKVAEALRFISPETIIQRLTADATSHRLVAPKWISQKAIVIERLKKYMEENGITQGDSWGKSP</sequence>
<evidence type="ECO:0000256" key="1">
    <source>
        <dbReference type="ARBA" id="ARBA00001966"/>
    </source>
</evidence>
<evidence type="ECO:0000256" key="6">
    <source>
        <dbReference type="ARBA" id="ARBA00023014"/>
    </source>
</evidence>
<comment type="cofactor">
    <cofactor evidence="1">
        <name>[4Fe-4S] cluster</name>
        <dbReference type="ChEBI" id="CHEBI:49883"/>
    </cofactor>
</comment>
<dbReference type="PANTHER" id="PTHR11135">
    <property type="entry name" value="HISTONE ACETYLTRANSFERASE-RELATED"/>
    <property type="match status" value="1"/>
</dbReference>
<evidence type="ECO:0000259" key="7">
    <source>
        <dbReference type="PROSITE" id="PS51918"/>
    </source>
</evidence>
<dbReference type="PANTHER" id="PTHR11135:SF1">
    <property type="entry name" value="PROTEIN YHCC"/>
    <property type="match status" value="1"/>
</dbReference>
<dbReference type="OrthoDB" id="9801689at2"/>
<dbReference type="SFLD" id="SFLDG01091">
    <property type="entry name" value="uncharacterized_CHP01210-like"/>
    <property type="match status" value="1"/>
</dbReference>
<dbReference type="PROSITE" id="PS51918">
    <property type="entry name" value="RADICAL_SAM"/>
    <property type="match status" value="1"/>
</dbReference>
<dbReference type="SFLD" id="SFLDG01086">
    <property type="entry name" value="elongater_protein-like"/>
    <property type="match status" value="1"/>
</dbReference>
<dbReference type="Pfam" id="PF04055">
    <property type="entry name" value="Radical_SAM"/>
    <property type="match status" value="1"/>
</dbReference>
<dbReference type="HOGENOM" id="CLU_060920_0_0_0"/>
<dbReference type="eggNOG" id="COG1242">
    <property type="taxonomic scope" value="Bacteria"/>
</dbReference>
<dbReference type="InterPro" id="IPR032432">
    <property type="entry name" value="Radical_SAM_C"/>
</dbReference>
<dbReference type="STRING" id="580340.Tlie_1154"/>